<sequence length="43" mass="4549">MPSAHLGALTILGQFKLDLRNSNVPSTLAELVNAHNIPPTSPL</sequence>
<reference evidence="1" key="1">
    <citation type="journal article" date="2018" name="Sci. Rep.">
        <title>Characterisation of pathogen-specific regions and novel effector candidates in Fusarium oxysporum f. sp. cepae.</title>
        <authorList>
            <person name="Armitage A.D."/>
            <person name="Taylor A."/>
            <person name="Sobczyk M.K."/>
            <person name="Baxter L."/>
            <person name="Greenfield B.P."/>
            <person name="Bates H.J."/>
            <person name="Wilson F."/>
            <person name="Jackson A.C."/>
            <person name="Ott S."/>
            <person name="Harrison R.J."/>
            <person name="Clarkson J.P."/>
        </authorList>
    </citation>
    <scope>NUCLEOTIDE SEQUENCE [LARGE SCALE GENOMIC DNA]</scope>
    <source>
        <strain evidence="1">FoC_Fus2</strain>
    </source>
</reference>
<accession>A0A3L6PAW3</accession>
<dbReference type="EMBL" id="MRCU01000001">
    <property type="protein sequence ID" value="RKK30099.1"/>
    <property type="molecule type" value="Genomic_DNA"/>
</dbReference>
<gene>
    <name evidence="1" type="ORF">BFJ65_g2002</name>
</gene>
<proteinExistence type="predicted"/>
<comment type="caution">
    <text evidence="1">The sequence shown here is derived from an EMBL/GenBank/DDBJ whole genome shotgun (WGS) entry which is preliminary data.</text>
</comment>
<dbReference type="AlphaFoldDB" id="A0A3L6PAW3"/>
<dbReference type="Proteomes" id="UP000270866">
    <property type="component" value="Chromosome 1"/>
</dbReference>
<name>A0A3L6PAW3_FUSOX</name>
<organism evidence="1">
    <name type="scientific">Fusarium oxysporum f. sp. cepae</name>
    <dbReference type="NCBI Taxonomy" id="396571"/>
    <lineage>
        <taxon>Eukaryota</taxon>
        <taxon>Fungi</taxon>
        <taxon>Dikarya</taxon>
        <taxon>Ascomycota</taxon>
        <taxon>Pezizomycotina</taxon>
        <taxon>Sordariomycetes</taxon>
        <taxon>Hypocreomycetidae</taxon>
        <taxon>Hypocreales</taxon>
        <taxon>Nectriaceae</taxon>
        <taxon>Fusarium</taxon>
        <taxon>Fusarium oxysporum species complex</taxon>
    </lineage>
</organism>
<evidence type="ECO:0000313" key="1">
    <source>
        <dbReference type="EMBL" id="RKK30099.1"/>
    </source>
</evidence>
<protein>
    <submittedName>
        <fullName evidence="1">Uncharacterized protein</fullName>
    </submittedName>
</protein>